<keyword evidence="5" id="KW-1185">Reference proteome</keyword>
<feature type="domain" description="Gfo/Idh/MocA-like oxidoreductase N-terminal" evidence="3">
    <location>
        <begin position="2"/>
        <end position="108"/>
    </location>
</feature>
<name>A0A0K0XV00_9GAMM</name>
<dbReference type="RefSeq" id="WP_169751107.1">
    <property type="nucleotide sequence ID" value="NZ_CP012154.1"/>
</dbReference>
<dbReference type="Gene3D" id="3.40.50.720">
    <property type="entry name" value="NAD(P)-binding Rossmann-like Domain"/>
    <property type="match status" value="1"/>
</dbReference>
<keyword evidence="2" id="KW-0560">Oxidoreductase</keyword>
<comment type="similarity">
    <text evidence="1">Belongs to the Gfo/Idh/MocA family.</text>
</comment>
<dbReference type="Pfam" id="PF01408">
    <property type="entry name" value="GFO_IDH_MocA"/>
    <property type="match status" value="1"/>
</dbReference>
<dbReference type="STRING" id="1579979.WM2015_1134"/>
<dbReference type="Gene3D" id="3.30.360.10">
    <property type="entry name" value="Dihydrodipicolinate Reductase, domain 2"/>
    <property type="match status" value="1"/>
</dbReference>
<evidence type="ECO:0000256" key="2">
    <source>
        <dbReference type="ARBA" id="ARBA00023002"/>
    </source>
</evidence>
<evidence type="ECO:0000313" key="4">
    <source>
        <dbReference type="EMBL" id="AKS41508.1"/>
    </source>
</evidence>
<dbReference type="InterPro" id="IPR051317">
    <property type="entry name" value="Gfo/Idh/MocA_oxidoreduct"/>
</dbReference>
<protein>
    <recommendedName>
        <fullName evidence="3">Gfo/Idh/MocA-like oxidoreductase N-terminal domain-containing protein</fullName>
    </recommendedName>
</protein>
<accession>A0A0K0XV00</accession>
<dbReference type="PANTHER" id="PTHR43708">
    <property type="entry name" value="CONSERVED EXPRESSED OXIDOREDUCTASE (EUROFUNG)"/>
    <property type="match status" value="1"/>
</dbReference>
<dbReference type="InterPro" id="IPR000683">
    <property type="entry name" value="Gfo/Idh/MocA-like_OxRdtase_N"/>
</dbReference>
<evidence type="ECO:0000256" key="1">
    <source>
        <dbReference type="ARBA" id="ARBA00010928"/>
    </source>
</evidence>
<sequence length="322" mass="35583">MRLAIIGIGHVAAHQIRALENVEGVTLTAAHDRDSARATELPAGVQFFESLEALLTADMADLFLVSTPSDTHVEMARSVVAAGHGVVVEKPACLDRSELETLRALGDKAFVHVALHAAFAPELLWWRGNAETYELGPLYGFDCGFYDPYIRAGRLEDRATGLLGAWSDSGINALSAISRILSPEHLLLDTARMSRLPQIGCREIQGSALFSFDIDGIHGHGIIDTNWTLGLDQKTTRLWYHQGEALLHHSERRISLRTNGAWTIIKDFSSPAPRLEQHYEELFRDLLTSYKQGASNLDFALSLHDKFIAAMEKDVSTTRAKQ</sequence>
<dbReference type="KEGG" id="wma:WM2015_1134"/>
<organism evidence="4 5">
    <name type="scientific">Wenzhouxiangella marina</name>
    <dbReference type="NCBI Taxonomy" id="1579979"/>
    <lineage>
        <taxon>Bacteria</taxon>
        <taxon>Pseudomonadati</taxon>
        <taxon>Pseudomonadota</taxon>
        <taxon>Gammaproteobacteria</taxon>
        <taxon>Chromatiales</taxon>
        <taxon>Wenzhouxiangellaceae</taxon>
        <taxon>Wenzhouxiangella</taxon>
    </lineage>
</organism>
<evidence type="ECO:0000259" key="3">
    <source>
        <dbReference type="Pfam" id="PF01408"/>
    </source>
</evidence>
<dbReference type="GO" id="GO:0000166">
    <property type="term" value="F:nucleotide binding"/>
    <property type="evidence" value="ECO:0007669"/>
    <property type="project" value="InterPro"/>
</dbReference>
<dbReference type="InterPro" id="IPR036291">
    <property type="entry name" value="NAD(P)-bd_dom_sf"/>
</dbReference>
<dbReference type="SUPFAM" id="SSF51735">
    <property type="entry name" value="NAD(P)-binding Rossmann-fold domains"/>
    <property type="match status" value="1"/>
</dbReference>
<reference evidence="4 5" key="1">
    <citation type="submission" date="2015-07" db="EMBL/GenBank/DDBJ databases">
        <authorList>
            <person name="Noorani M."/>
        </authorList>
    </citation>
    <scope>NUCLEOTIDE SEQUENCE [LARGE SCALE GENOMIC DNA]</scope>
    <source>
        <strain evidence="4 5">KCTC 42284</strain>
    </source>
</reference>
<evidence type="ECO:0000313" key="5">
    <source>
        <dbReference type="Proteomes" id="UP000066624"/>
    </source>
</evidence>
<gene>
    <name evidence="4" type="ORF">WM2015_1134</name>
</gene>
<dbReference type="AlphaFoldDB" id="A0A0K0XV00"/>
<dbReference type="EMBL" id="CP012154">
    <property type="protein sequence ID" value="AKS41508.1"/>
    <property type="molecule type" value="Genomic_DNA"/>
</dbReference>
<dbReference type="GO" id="GO:0016491">
    <property type="term" value="F:oxidoreductase activity"/>
    <property type="evidence" value="ECO:0007669"/>
    <property type="project" value="UniProtKB-KW"/>
</dbReference>
<proteinExistence type="inferred from homology"/>
<dbReference type="PANTHER" id="PTHR43708:SF5">
    <property type="entry name" value="CONSERVED EXPRESSED OXIDOREDUCTASE (EUROFUNG)-RELATED"/>
    <property type="match status" value="1"/>
</dbReference>
<dbReference type="Proteomes" id="UP000066624">
    <property type="component" value="Chromosome"/>
</dbReference>